<evidence type="ECO:0000313" key="1">
    <source>
        <dbReference type="EMBL" id="CAB4241740.1"/>
    </source>
</evidence>
<sequence>MKKLILVLVLVLAGCNDDGVPISAKFPDVPAELLEACPALKQVDTATTKLSDVIEVVSDNYMQYHSCRAKIDDWIVWYNTQKKIFDDVK</sequence>
<protein>
    <recommendedName>
        <fullName evidence="2">Lipoprotein</fullName>
    </recommendedName>
</protein>
<organism evidence="1">
    <name type="scientific">uncultured Caudovirales phage</name>
    <dbReference type="NCBI Taxonomy" id="2100421"/>
    <lineage>
        <taxon>Viruses</taxon>
        <taxon>Duplodnaviria</taxon>
        <taxon>Heunggongvirae</taxon>
        <taxon>Uroviricota</taxon>
        <taxon>Caudoviricetes</taxon>
        <taxon>Peduoviridae</taxon>
        <taxon>Maltschvirus</taxon>
        <taxon>Maltschvirus maltsch</taxon>
    </lineage>
</organism>
<dbReference type="PROSITE" id="PS51257">
    <property type="entry name" value="PROKAR_LIPOPROTEIN"/>
    <property type="match status" value="1"/>
</dbReference>
<gene>
    <name evidence="1" type="ORF">UFOVP71_278</name>
</gene>
<reference evidence="1" key="1">
    <citation type="submission" date="2020-05" db="EMBL/GenBank/DDBJ databases">
        <authorList>
            <person name="Chiriac C."/>
            <person name="Salcher M."/>
            <person name="Ghai R."/>
            <person name="Kavagutti S V."/>
        </authorList>
    </citation>
    <scope>NUCLEOTIDE SEQUENCE</scope>
</reference>
<evidence type="ECO:0008006" key="2">
    <source>
        <dbReference type="Google" id="ProtNLM"/>
    </source>
</evidence>
<name>A0A6J5TDM0_9CAUD</name>
<proteinExistence type="predicted"/>
<dbReference type="EMBL" id="LR797824">
    <property type="protein sequence ID" value="CAB4241740.1"/>
    <property type="molecule type" value="Genomic_DNA"/>
</dbReference>
<accession>A0A6J5TDM0</accession>